<reference evidence="2 3" key="1">
    <citation type="submission" date="2021-03" db="EMBL/GenBank/DDBJ databases">
        <title>Antimicrobial resistance genes in bacteria isolated from Japanese honey, and their potential for conferring macrolide and lincosamide resistance in the American foulbrood pathogen Paenibacillus larvae.</title>
        <authorList>
            <person name="Okamoto M."/>
            <person name="Kumagai M."/>
            <person name="Kanamori H."/>
            <person name="Takamatsu D."/>
        </authorList>
    </citation>
    <scope>NUCLEOTIDE SEQUENCE [LARGE SCALE GENOMIC DNA]</scope>
    <source>
        <strain evidence="2 3">J21TS3</strain>
    </source>
</reference>
<evidence type="ECO:0008006" key="4">
    <source>
        <dbReference type="Google" id="ProtNLM"/>
    </source>
</evidence>
<feature type="transmembrane region" description="Helical" evidence="1">
    <location>
        <begin position="136"/>
        <end position="157"/>
    </location>
</feature>
<evidence type="ECO:0000256" key="1">
    <source>
        <dbReference type="SAM" id="Phobius"/>
    </source>
</evidence>
<keyword evidence="1" id="KW-0812">Transmembrane</keyword>
<comment type="caution">
    <text evidence="2">The sequence shown here is derived from an EMBL/GenBank/DDBJ whole genome shotgun (WGS) entry which is preliminary data.</text>
</comment>
<sequence length="227" mass="25630">MNRMAGVMKMHWRDKWSWIFIPWVVVLFSFATNLTIGGLTGGEENINSGGLSSIFIYIFVCSLIVQGQTFPFALGLNVRRLDFFAGTSAMGVLVSAASAVVLLLFSLAEELSDGWGVSVHFFNLPFMDGISPLGRLGIYFVVMVHMFFLGFVIASIYRRFKRTGMFVFFAALFVLMSVATFALTYFNLWLDLFGWFANHYMDIFVWMAPIAVVYALLSYAMIRRATI</sequence>
<dbReference type="RefSeq" id="WP_036706563.1">
    <property type="nucleotide sequence ID" value="NZ_BORW01000022.1"/>
</dbReference>
<keyword evidence="1" id="KW-1133">Transmembrane helix</keyword>
<feature type="transmembrane region" description="Helical" evidence="1">
    <location>
        <begin position="203"/>
        <end position="222"/>
    </location>
</feature>
<evidence type="ECO:0000313" key="3">
    <source>
        <dbReference type="Proteomes" id="UP000680638"/>
    </source>
</evidence>
<feature type="transmembrane region" description="Helical" evidence="1">
    <location>
        <begin position="164"/>
        <end position="183"/>
    </location>
</feature>
<evidence type="ECO:0000313" key="2">
    <source>
        <dbReference type="EMBL" id="GIO68801.1"/>
    </source>
</evidence>
<dbReference type="Proteomes" id="UP000680638">
    <property type="component" value="Unassembled WGS sequence"/>
</dbReference>
<feature type="transmembrane region" description="Helical" evidence="1">
    <location>
        <begin position="20"/>
        <end position="42"/>
    </location>
</feature>
<keyword evidence="1" id="KW-0472">Membrane</keyword>
<keyword evidence="3" id="KW-1185">Reference proteome</keyword>
<accession>A0ABQ4LZU3</accession>
<name>A0ABQ4LZU3_9BACL</name>
<feature type="transmembrane region" description="Helical" evidence="1">
    <location>
        <begin position="54"/>
        <end position="76"/>
    </location>
</feature>
<protein>
    <recommendedName>
        <fullName evidence="4">ABC transporter permease</fullName>
    </recommendedName>
</protein>
<dbReference type="EMBL" id="BORW01000022">
    <property type="protein sequence ID" value="GIO68801.1"/>
    <property type="molecule type" value="Genomic_DNA"/>
</dbReference>
<organism evidence="2 3">
    <name type="scientific">Paenibacillus cookii</name>
    <dbReference type="NCBI Taxonomy" id="157839"/>
    <lineage>
        <taxon>Bacteria</taxon>
        <taxon>Bacillati</taxon>
        <taxon>Bacillota</taxon>
        <taxon>Bacilli</taxon>
        <taxon>Bacillales</taxon>
        <taxon>Paenibacillaceae</taxon>
        <taxon>Paenibacillus</taxon>
    </lineage>
</organism>
<gene>
    <name evidence="2" type="ORF">J21TS3_36220</name>
</gene>
<feature type="transmembrane region" description="Helical" evidence="1">
    <location>
        <begin position="83"/>
        <end position="108"/>
    </location>
</feature>
<proteinExistence type="predicted"/>